<dbReference type="AlphaFoldDB" id="A0A9P1C5M8"/>
<reference evidence="3" key="2">
    <citation type="submission" date="2024-04" db="EMBL/GenBank/DDBJ databases">
        <authorList>
            <person name="Chen Y."/>
            <person name="Shah S."/>
            <person name="Dougan E. K."/>
            <person name="Thang M."/>
            <person name="Chan C."/>
        </authorList>
    </citation>
    <scope>NUCLEOTIDE SEQUENCE [LARGE SCALE GENOMIC DNA]</scope>
</reference>
<gene>
    <name evidence="2" type="ORF">C1SCF055_LOCUS12590</name>
</gene>
<accession>A0A9P1C5M8</accession>
<proteinExistence type="predicted"/>
<dbReference type="EMBL" id="CAMXCT030000955">
    <property type="protein sequence ID" value="CAL4772419.1"/>
    <property type="molecule type" value="Genomic_DNA"/>
</dbReference>
<feature type="compositionally biased region" description="Basic and acidic residues" evidence="1">
    <location>
        <begin position="191"/>
        <end position="225"/>
    </location>
</feature>
<feature type="region of interest" description="Disordered" evidence="1">
    <location>
        <begin position="151"/>
        <end position="260"/>
    </location>
</feature>
<evidence type="ECO:0000256" key="1">
    <source>
        <dbReference type="SAM" id="MobiDB-lite"/>
    </source>
</evidence>
<dbReference type="EMBL" id="CAMXCT010000955">
    <property type="protein sequence ID" value="CAI3985107.1"/>
    <property type="molecule type" value="Genomic_DNA"/>
</dbReference>
<sequence length="357" mass="38598">MLATFQFAGKLISRSLMHPGVSYSSSGLQSSSTLAQYGFELKKFASLAGCLPPELYGIIDYGGQYVEGSDQRLQRGVNRALPPSNFEHLGLGECPALGLGSLEALELPPALVPSRPQLCQPKQVAWSSGRELPCIPSEDLEEDAIVHGEAVAEAPKSSKMPQKPSTAPPKVPRPHMRKVKTEAVPEEDSDRQDPKRQRDHSLNRKFEEPCPRPRQDAAPVEDSKRARTRPRSLSGAGSGPPCPPPFGLPPKGGARLSRGGRHRTAIVAAAALGLEVEAIPAGSSERVRSHTRHRAAIAESRTLWEDSAESEACVGSSSGPSLRRVQSLPNNAMEKDRSFAGRPKRHQRSLERSIDKA</sequence>
<evidence type="ECO:0000313" key="4">
    <source>
        <dbReference type="Proteomes" id="UP001152797"/>
    </source>
</evidence>
<feature type="region of interest" description="Disordered" evidence="1">
    <location>
        <begin position="306"/>
        <end position="357"/>
    </location>
</feature>
<dbReference type="OrthoDB" id="423866at2759"/>
<protein>
    <submittedName>
        <fullName evidence="2">Uncharacterized protein</fullName>
    </submittedName>
</protein>
<dbReference type="EMBL" id="CAMXCT020000955">
    <property type="protein sequence ID" value="CAL1138482.1"/>
    <property type="molecule type" value="Genomic_DNA"/>
</dbReference>
<organism evidence="2">
    <name type="scientific">Cladocopium goreaui</name>
    <dbReference type="NCBI Taxonomy" id="2562237"/>
    <lineage>
        <taxon>Eukaryota</taxon>
        <taxon>Sar</taxon>
        <taxon>Alveolata</taxon>
        <taxon>Dinophyceae</taxon>
        <taxon>Suessiales</taxon>
        <taxon>Symbiodiniaceae</taxon>
        <taxon>Cladocopium</taxon>
    </lineage>
</organism>
<evidence type="ECO:0000313" key="3">
    <source>
        <dbReference type="EMBL" id="CAL1138482.1"/>
    </source>
</evidence>
<comment type="caution">
    <text evidence="2">The sequence shown here is derived from an EMBL/GenBank/DDBJ whole genome shotgun (WGS) entry which is preliminary data.</text>
</comment>
<name>A0A9P1C5M8_9DINO</name>
<feature type="compositionally biased region" description="Basic and acidic residues" evidence="1">
    <location>
        <begin position="348"/>
        <end position="357"/>
    </location>
</feature>
<evidence type="ECO:0000313" key="2">
    <source>
        <dbReference type="EMBL" id="CAI3985107.1"/>
    </source>
</evidence>
<dbReference type="Proteomes" id="UP001152797">
    <property type="component" value="Unassembled WGS sequence"/>
</dbReference>
<reference evidence="2" key="1">
    <citation type="submission" date="2022-10" db="EMBL/GenBank/DDBJ databases">
        <authorList>
            <person name="Chen Y."/>
            <person name="Dougan E. K."/>
            <person name="Chan C."/>
            <person name="Rhodes N."/>
            <person name="Thang M."/>
        </authorList>
    </citation>
    <scope>NUCLEOTIDE SEQUENCE</scope>
</reference>
<keyword evidence="4" id="KW-1185">Reference proteome</keyword>